<reference evidence="2 3" key="1">
    <citation type="submission" date="2013-05" db="EMBL/GenBank/DDBJ databases">
        <title>Genome sequence of Streptomyces sparsogenes DSM 40356.</title>
        <authorList>
            <person name="Coyne S."/>
            <person name="Seebeck F.P."/>
        </authorList>
    </citation>
    <scope>NUCLEOTIDE SEQUENCE [LARGE SCALE GENOMIC DNA]</scope>
    <source>
        <strain evidence="2 3">DSM 40356</strain>
    </source>
</reference>
<evidence type="ECO:0000313" key="2">
    <source>
        <dbReference type="EMBL" id="OMI33449.1"/>
    </source>
</evidence>
<sequence>MGAVRFGEAGEGALFQFPPHPGDFGAQRLAGTFILNPDTGERPTGHGELALIEDGTADLVSYGRLFLANPDLPRRLAAAGPFNAADPATLYGGDSTGYTDYPALSD</sequence>
<proteinExistence type="predicted"/>
<dbReference type="SUPFAM" id="SSF51395">
    <property type="entry name" value="FMN-linked oxidoreductases"/>
    <property type="match status" value="1"/>
</dbReference>
<evidence type="ECO:0000256" key="1">
    <source>
        <dbReference type="SAM" id="MobiDB-lite"/>
    </source>
</evidence>
<dbReference type="GO" id="GO:0010181">
    <property type="term" value="F:FMN binding"/>
    <property type="evidence" value="ECO:0007669"/>
    <property type="project" value="InterPro"/>
</dbReference>
<dbReference type="PANTHER" id="PTHR22893:SF91">
    <property type="entry name" value="NADPH DEHYDROGENASE 2-RELATED"/>
    <property type="match status" value="1"/>
</dbReference>
<evidence type="ECO:0000313" key="3">
    <source>
        <dbReference type="Proteomes" id="UP000186168"/>
    </source>
</evidence>
<dbReference type="GO" id="GO:0016491">
    <property type="term" value="F:oxidoreductase activity"/>
    <property type="evidence" value="ECO:0007669"/>
    <property type="project" value="InterPro"/>
</dbReference>
<comment type="caution">
    <text evidence="2">The sequence shown here is derived from an EMBL/GenBank/DDBJ whole genome shotgun (WGS) entry which is preliminary data.</text>
</comment>
<dbReference type="AlphaFoldDB" id="A0A1R1S5K3"/>
<dbReference type="Gene3D" id="3.20.20.70">
    <property type="entry name" value="Aldolase class I"/>
    <property type="match status" value="1"/>
</dbReference>
<gene>
    <name evidence="2" type="ORF">SPAR_41319</name>
</gene>
<protein>
    <submittedName>
        <fullName evidence="2">Putative oxidoreductase</fullName>
    </submittedName>
</protein>
<dbReference type="PANTHER" id="PTHR22893">
    <property type="entry name" value="NADH OXIDOREDUCTASE-RELATED"/>
    <property type="match status" value="1"/>
</dbReference>
<dbReference type="InterPro" id="IPR013785">
    <property type="entry name" value="Aldolase_TIM"/>
</dbReference>
<feature type="region of interest" description="Disordered" evidence="1">
    <location>
        <begin position="87"/>
        <end position="106"/>
    </location>
</feature>
<dbReference type="Proteomes" id="UP000186168">
    <property type="component" value="Unassembled WGS sequence"/>
</dbReference>
<organism evidence="2 3">
    <name type="scientific">Streptomyces sparsogenes DSM 40356</name>
    <dbReference type="NCBI Taxonomy" id="1331668"/>
    <lineage>
        <taxon>Bacteria</taxon>
        <taxon>Bacillati</taxon>
        <taxon>Actinomycetota</taxon>
        <taxon>Actinomycetes</taxon>
        <taxon>Kitasatosporales</taxon>
        <taxon>Streptomycetaceae</taxon>
        <taxon>Streptomyces</taxon>
    </lineage>
</organism>
<accession>A0A1R1S5K3</accession>
<dbReference type="STRING" id="67365.GCA_001704635_05387"/>
<dbReference type="InterPro" id="IPR045247">
    <property type="entry name" value="Oye-like"/>
</dbReference>
<keyword evidence="3" id="KW-1185">Reference proteome</keyword>
<dbReference type="EMBL" id="ASQP01000533">
    <property type="protein sequence ID" value="OMI33449.1"/>
    <property type="molecule type" value="Genomic_DNA"/>
</dbReference>
<name>A0A1R1S5K3_9ACTN</name>